<dbReference type="PANTHER" id="PTHR12236:SF95">
    <property type="entry name" value="CUTICULAR PROTEIN 76BD, ISOFORM C-RELATED"/>
    <property type="match status" value="1"/>
</dbReference>
<proteinExistence type="predicted"/>
<dbReference type="Pfam" id="PF00379">
    <property type="entry name" value="Chitin_bind_4"/>
    <property type="match status" value="1"/>
</dbReference>
<dbReference type="CTD" id="100379392"/>
<dbReference type="OrthoDB" id="6931597at2759"/>
<dbReference type="PROSITE" id="PS51155">
    <property type="entry name" value="CHIT_BIND_RR_2"/>
    <property type="match status" value="1"/>
</dbReference>
<keyword evidence="2" id="KW-0732">Signal</keyword>
<gene>
    <name evidence="7" type="primary">LOC113511869</name>
</gene>
<feature type="compositionally biased region" description="Basic and acidic residues" evidence="4">
    <location>
        <begin position="174"/>
        <end position="184"/>
    </location>
</feature>
<keyword evidence="5" id="KW-1133">Transmembrane helix</keyword>
<evidence type="ECO:0000256" key="3">
    <source>
        <dbReference type="PROSITE-ProRule" id="PRU00497"/>
    </source>
</evidence>
<sequence length="194" mass="22912">MEKDITYYNIHQKHLVETFSFEIFTLISILYLQLGLVLCLVVCVLGDDDRHATSEQKIRINHKPIENHHGDLSHIGHEEPEHHEEYAHAYPSYEFSYKVADPYTKDYKGQHEVRDGDEVKGEYWLREPKGRLRKVKYHADKHTGFQADVEYSAPHIHAYHNVIHNSHDKYHVDDLPEVSIREQNEDNTEDRAEE</sequence>
<feature type="compositionally biased region" description="Acidic residues" evidence="4">
    <location>
        <begin position="185"/>
        <end position="194"/>
    </location>
</feature>
<dbReference type="InterPro" id="IPR000618">
    <property type="entry name" value="Insect_cuticle"/>
</dbReference>
<dbReference type="GeneID" id="113511869"/>
<feature type="transmembrane region" description="Helical" evidence="5">
    <location>
        <begin position="23"/>
        <end position="45"/>
    </location>
</feature>
<keyword evidence="1 3" id="KW-0193">Cuticle</keyword>
<dbReference type="AlphaFoldDB" id="A0A6J1WD24"/>
<keyword evidence="5" id="KW-0812">Transmembrane</keyword>
<name>A0A6J1WD24_GALME</name>
<dbReference type="InParanoid" id="A0A6J1WD24"/>
<evidence type="ECO:0000256" key="2">
    <source>
        <dbReference type="ARBA" id="ARBA00022729"/>
    </source>
</evidence>
<dbReference type="PANTHER" id="PTHR12236">
    <property type="entry name" value="STRUCTURAL CONTITUENT OF CUTICLE"/>
    <property type="match status" value="1"/>
</dbReference>
<organism evidence="6 7">
    <name type="scientific">Galleria mellonella</name>
    <name type="common">Greater wax moth</name>
    <dbReference type="NCBI Taxonomy" id="7137"/>
    <lineage>
        <taxon>Eukaryota</taxon>
        <taxon>Metazoa</taxon>
        <taxon>Ecdysozoa</taxon>
        <taxon>Arthropoda</taxon>
        <taxon>Hexapoda</taxon>
        <taxon>Insecta</taxon>
        <taxon>Pterygota</taxon>
        <taxon>Neoptera</taxon>
        <taxon>Endopterygota</taxon>
        <taxon>Lepidoptera</taxon>
        <taxon>Glossata</taxon>
        <taxon>Ditrysia</taxon>
        <taxon>Pyraloidea</taxon>
        <taxon>Pyralidae</taxon>
        <taxon>Galleriinae</taxon>
        <taxon>Galleria</taxon>
    </lineage>
</organism>
<dbReference type="Proteomes" id="UP001652740">
    <property type="component" value="Unplaced"/>
</dbReference>
<accession>A0A6J1WD24</accession>
<evidence type="ECO:0000256" key="1">
    <source>
        <dbReference type="ARBA" id="ARBA00022460"/>
    </source>
</evidence>
<evidence type="ECO:0000313" key="7">
    <source>
        <dbReference type="RefSeq" id="XP_026751396.1"/>
    </source>
</evidence>
<dbReference type="GO" id="GO:0005615">
    <property type="term" value="C:extracellular space"/>
    <property type="evidence" value="ECO:0007669"/>
    <property type="project" value="TreeGrafter"/>
</dbReference>
<feature type="region of interest" description="Disordered" evidence="4">
    <location>
        <begin position="174"/>
        <end position="194"/>
    </location>
</feature>
<keyword evidence="5" id="KW-0472">Membrane</keyword>
<keyword evidence="6" id="KW-1185">Reference proteome</keyword>
<evidence type="ECO:0000313" key="6">
    <source>
        <dbReference type="Proteomes" id="UP001652740"/>
    </source>
</evidence>
<dbReference type="GO" id="GO:0031012">
    <property type="term" value="C:extracellular matrix"/>
    <property type="evidence" value="ECO:0007669"/>
    <property type="project" value="TreeGrafter"/>
</dbReference>
<dbReference type="RefSeq" id="XP_026751396.1">
    <property type="nucleotide sequence ID" value="XM_026895595.2"/>
</dbReference>
<dbReference type="KEGG" id="gmw:113511869"/>
<dbReference type="InterPro" id="IPR051217">
    <property type="entry name" value="Insect_Cuticle_Struc_Prot"/>
</dbReference>
<reference evidence="7" key="1">
    <citation type="submission" date="2025-08" db="UniProtKB">
        <authorList>
            <consortium name="RefSeq"/>
        </authorList>
    </citation>
    <scope>IDENTIFICATION</scope>
    <source>
        <tissue evidence="7">Whole larvae</tissue>
    </source>
</reference>
<evidence type="ECO:0000256" key="4">
    <source>
        <dbReference type="SAM" id="MobiDB-lite"/>
    </source>
</evidence>
<protein>
    <submittedName>
        <fullName evidence="7">Uncharacterized protein LOC113511869</fullName>
    </submittedName>
</protein>
<evidence type="ECO:0000256" key="5">
    <source>
        <dbReference type="SAM" id="Phobius"/>
    </source>
</evidence>
<dbReference type="GO" id="GO:0042302">
    <property type="term" value="F:structural constituent of cuticle"/>
    <property type="evidence" value="ECO:0007669"/>
    <property type="project" value="UniProtKB-UniRule"/>
</dbReference>